<reference evidence="1" key="1">
    <citation type="submission" date="2021-01" db="EMBL/GenBank/DDBJ databases">
        <title>Complete genome sequence of Clostridiales bacterium R-7.</title>
        <authorList>
            <person name="Mahoney-Kurpe S.C."/>
            <person name="Palevich N."/>
            <person name="Koike S."/>
            <person name="Moon C.D."/>
            <person name="Attwood G.T."/>
        </authorList>
    </citation>
    <scope>NUCLEOTIDE SEQUENCE</scope>
    <source>
        <strain evidence="1">R-7</strain>
    </source>
</reference>
<keyword evidence="2" id="KW-1185">Reference proteome</keyword>
<protein>
    <submittedName>
        <fullName evidence="1">DUF3427 domain-containing protein</fullName>
    </submittedName>
</protein>
<organism evidence="1 2">
    <name type="scientific">Aristaeella hokkaidonensis</name>
    <dbReference type="NCBI Taxonomy" id="3046382"/>
    <lineage>
        <taxon>Bacteria</taxon>
        <taxon>Bacillati</taxon>
        <taxon>Bacillota</taxon>
        <taxon>Clostridia</taxon>
        <taxon>Eubacteriales</taxon>
        <taxon>Aristaeellaceae</taxon>
        <taxon>Aristaeella</taxon>
    </lineage>
</organism>
<dbReference type="EMBL" id="CP068393">
    <property type="protein sequence ID" value="QUC66359.1"/>
    <property type="molecule type" value="Genomic_DNA"/>
</dbReference>
<dbReference type="Proteomes" id="UP000682782">
    <property type="component" value="Chromosome"/>
</dbReference>
<name>A0AC61N0L2_9FIRM</name>
<evidence type="ECO:0000313" key="2">
    <source>
        <dbReference type="Proteomes" id="UP000682782"/>
    </source>
</evidence>
<evidence type="ECO:0000313" key="1">
    <source>
        <dbReference type="EMBL" id="QUC66359.1"/>
    </source>
</evidence>
<gene>
    <name evidence="1" type="ORF">JYE49_10875</name>
</gene>
<proteinExistence type="predicted"/>
<accession>A0AC61N0L2</accession>
<sequence length="1041" mass="119182">MKPGLYEQIISKAISDELSSIPDVCKAIEKLDVEEAPHALAEYVAEAMRRTLESIPKDTTEQITLVNKILSVLTETRKDIADSIVDNRAEKLLHLLDENSPDHIAGKKASEITRPETPMSVSSLFTGAAHEPKMFSELKKEIVSADRIDMLVSFIKWSGLRLIIDELREFTNRGGLLRVITTSYMGATEVKAIDELSKLLNTEIKISYDTARTRLHAKTYVFYRDTGFTTAYIGSSNLSNAAMSNGLEWNLKITAIDQPDTLKKIYATFDSYWNSYEFEPYTTDSHPRLAEALKGEKWKGNKQIFLFDIRPYPYQQAILDQLRAEREVRGFYRNLLVAATGTGKTVISALDYRGWRKAHPKQLNRLLFIAHREEILKQSIATFQAVLKDPNFGELWVGNYKAETLDYLFISVQTLNSQALWKRLPPDYYDYIIIDETHHAAADSYADAIETFKPQVLLGLTATPERMDGKSILRFFDNRIAAEIRLPEAINRKLLCPFQYFGVSDTVDLNDLKWTRGGYDRKELNNIYTISGSIAQKRADHVVDCLSRYTTDMDEVKALGFCVSIQHARFMAEHFNIAGIPSLALDSFSSDEERQSAQKKLIDGDIHVIFVVDLYNEGVDIPEVNTVLFLRPTESLTIFLQQLGRGLRLCDGKDCLTVLDFIGAANRRYNFEEKFAALLDDEHHTVVEEIDRGFTGAPKGCYIQLEKKASRIVLDNIQQYFRGHAELVNRIRTYHEDSGQELSFEGFLSWYHMTPADIYKKGITFARLCVEANVQEDFHEEIELLLSKIMYRFTVFDSRRWIQFLLDILPNLGKVNIASLSLLEQRMLQMFYITVWDSCAEDWNSNEVQEKLLSLANSPVMLKELLDLLKYQFDHIDFIDSATDLGFDCPLDVHCTYTQRQLLAALDYKNYSAMRQGVLYLPAKNIDVFLITLNKSDKDYSPTTMYEDYAISNTQFHWQSQSTTSAESPTGQRYIHHAEQGGHILLFVREFKKDILGTSPYTFLGQASYVSHHGSKPMNIIWQLEKPIPGKYLRRVQQVMG</sequence>